<dbReference type="EMBL" id="BGZK01000819">
    <property type="protein sequence ID" value="GBP61631.1"/>
    <property type="molecule type" value="Genomic_DNA"/>
</dbReference>
<reference evidence="2 3" key="1">
    <citation type="journal article" date="2019" name="Commun. Biol.">
        <title>The bagworm genome reveals a unique fibroin gene that provides high tensile strength.</title>
        <authorList>
            <person name="Kono N."/>
            <person name="Nakamura H."/>
            <person name="Ohtoshi R."/>
            <person name="Tomita M."/>
            <person name="Numata K."/>
            <person name="Arakawa K."/>
        </authorList>
    </citation>
    <scope>NUCLEOTIDE SEQUENCE [LARGE SCALE GENOMIC DNA]</scope>
</reference>
<comment type="caution">
    <text evidence="2">The sequence shown here is derived from an EMBL/GenBank/DDBJ whole genome shotgun (WGS) entry which is preliminary data.</text>
</comment>
<evidence type="ECO:0000256" key="1">
    <source>
        <dbReference type="SAM" id="MobiDB-lite"/>
    </source>
</evidence>
<feature type="region of interest" description="Disordered" evidence="1">
    <location>
        <begin position="1"/>
        <end position="28"/>
    </location>
</feature>
<dbReference type="Proteomes" id="UP000299102">
    <property type="component" value="Unassembled WGS sequence"/>
</dbReference>
<keyword evidence="3" id="KW-1185">Reference proteome</keyword>
<evidence type="ECO:0000313" key="2">
    <source>
        <dbReference type="EMBL" id="GBP61631.1"/>
    </source>
</evidence>
<organism evidence="2 3">
    <name type="scientific">Eumeta variegata</name>
    <name type="common">Bagworm moth</name>
    <name type="synonym">Eumeta japonica</name>
    <dbReference type="NCBI Taxonomy" id="151549"/>
    <lineage>
        <taxon>Eukaryota</taxon>
        <taxon>Metazoa</taxon>
        <taxon>Ecdysozoa</taxon>
        <taxon>Arthropoda</taxon>
        <taxon>Hexapoda</taxon>
        <taxon>Insecta</taxon>
        <taxon>Pterygota</taxon>
        <taxon>Neoptera</taxon>
        <taxon>Endopterygota</taxon>
        <taxon>Lepidoptera</taxon>
        <taxon>Glossata</taxon>
        <taxon>Ditrysia</taxon>
        <taxon>Tineoidea</taxon>
        <taxon>Psychidae</taxon>
        <taxon>Oiketicinae</taxon>
        <taxon>Eumeta</taxon>
    </lineage>
</organism>
<accession>A0A4C1XCL1</accession>
<gene>
    <name evidence="2" type="ORF">EVAR_43568_1</name>
</gene>
<protein>
    <submittedName>
        <fullName evidence="2">Uncharacterized protein</fullName>
    </submittedName>
</protein>
<proteinExistence type="predicted"/>
<sequence>MSYSHSVHSTVSSACHDSRRPPGAVKHASISGKMRYTYKSQMGLSSRILVFINNPKIYIPTDLGSHQGSQYIVSELKRFRAKCYEKLRQRH</sequence>
<feature type="compositionally biased region" description="Low complexity" evidence="1">
    <location>
        <begin position="1"/>
        <end position="13"/>
    </location>
</feature>
<dbReference type="AlphaFoldDB" id="A0A4C1XCL1"/>
<evidence type="ECO:0000313" key="3">
    <source>
        <dbReference type="Proteomes" id="UP000299102"/>
    </source>
</evidence>
<name>A0A4C1XCL1_EUMVA</name>